<evidence type="ECO:0000256" key="2">
    <source>
        <dbReference type="ARBA" id="ARBA00005182"/>
    </source>
</evidence>
<evidence type="ECO:0000256" key="5">
    <source>
        <dbReference type="ARBA" id="ARBA00022764"/>
    </source>
</evidence>
<keyword evidence="3" id="KW-0808">Transferase</keyword>
<evidence type="ECO:0000256" key="4">
    <source>
        <dbReference type="ARBA" id="ARBA00022729"/>
    </source>
</evidence>
<dbReference type="UniPathway" id="UPA00286"/>
<evidence type="ECO:0000313" key="10">
    <source>
        <dbReference type="Proteomes" id="UP000017184"/>
    </source>
</evidence>
<protein>
    <recommendedName>
        <fullName evidence="8">AlgX/AlgJ SGNH hydrolase-like domain-containing protein</fullName>
    </recommendedName>
</protein>
<dbReference type="STRING" id="946483.Cenrod_0360"/>
<dbReference type="Pfam" id="PF16822">
    <property type="entry name" value="ALGX"/>
    <property type="match status" value="1"/>
</dbReference>
<dbReference type="GO" id="GO:0042597">
    <property type="term" value="C:periplasmic space"/>
    <property type="evidence" value="ECO:0007669"/>
    <property type="project" value="UniProtKB-SubCell"/>
</dbReference>
<evidence type="ECO:0000256" key="7">
    <source>
        <dbReference type="SAM" id="SignalP"/>
    </source>
</evidence>
<dbReference type="EMBL" id="CP004885">
    <property type="protein sequence ID" value="AGX86483.1"/>
    <property type="molecule type" value="Genomic_DNA"/>
</dbReference>
<evidence type="ECO:0000256" key="1">
    <source>
        <dbReference type="ARBA" id="ARBA00004418"/>
    </source>
</evidence>
<keyword evidence="4 7" id="KW-0732">Signal</keyword>
<dbReference type="GO" id="GO:0016740">
    <property type="term" value="F:transferase activity"/>
    <property type="evidence" value="ECO:0007669"/>
    <property type="project" value="UniProtKB-KW"/>
</dbReference>
<keyword evidence="6" id="KW-0016">Alginate biosynthesis</keyword>
<dbReference type="SUPFAM" id="SSF52266">
    <property type="entry name" value="SGNH hydrolase"/>
    <property type="match status" value="1"/>
</dbReference>
<feature type="domain" description="AlgX/AlgJ SGNH hydrolase-like" evidence="8">
    <location>
        <begin position="48"/>
        <end position="320"/>
    </location>
</feature>
<keyword evidence="10" id="KW-1185">Reference proteome</keyword>
<dbReference type="KEGG" id="cbx:Cenrod_0360"/>
<dbReference type="GO" id="GO:0042121">
    <property type="term" value="P:alginic acid biosynthetic process"/>
    <property type="evidence" value="ECO:0007669"/>
    <property type="project" value="UniProtKB-UniPathway"/>
</dbReference>
<evidence type="ECO:0000256" key="6">
    <source>
        <dbReference type="ARBA" id="ARBA00022841"/>
    </source>
</evidence>
<gene>
    <name evidence="9" type="ORF">Cenrod_0360</name>
</gene>
<dbReference type="HOGENOM" id="CLU_825443_0_0_4"/>
<name>U5N890_9BURK</name>
<keyword evidence="5" id="KW-0574">Periplasm</keyword>
<evidence type="ECO:0000259" key="8">
    <source>
        <dbReference type="Pfam" id="PF16822"/>
    </source>
</evidence>
<reference evidence="9 10" key="1">
    <citation type="journal article" date="2013" name="Genome Biol.">
        <title>Genomic analysis reveals key aspects of prokaryotic symbiosis in the phototrophic consortium "Chlorochromatium aggregatum".</title>
        <authorList>
            <person name="Liu Z."/>
            <person name="Muller J."/>
            <person name="Li T."/>
            <person name="Alvey R.M."/>
            <person name="Vogl K."/>
            <person name="Frigaard N.U."/>
            <person name="Rockwell N.C."/>
            <person name="Boyd E.S."/>
            <person name="Tomsho L.P."/>
            <person name="Schuster S.C."/>
            <person name="Henke P."/>
            <person name="Rohde M."/>
            <person name="Overmann J."/>
            <person name="Bryant D.A."/>
        </authorList>
    </citation>
    <scope>NUCLEOTIDE SEQUENCE [LARGE SCALE GENOMIC DNA]</scope>
    <source>
        <strain evidence="9">CR</strain>
    </source>
</reference>
<comment type="pathway">
    <text evidence="2">Glycan biosynthesis; alginate biosynthesis.</text>
</comment>
<sequence length="359" mass="39621">MRLTMHTFSFRSILRTDLAALAFCGVVLVLCALMLPGAQAAPAHASPVVIGKDGWLFTPYEFATEADKVDTEASLSMLQKAHALFAQRGIAMVLVLIPHKIRVYAHHLPDDKPLDAYTAQKYDYAVQTLRAGGVPVVDLHKPFLTSPLRDSDTLLFFKTDTHWTPTGAMLAAERVRATFDADPALRAALAATPPAPFLLHRDAKPRASRTRDLARLLPAGTTAPPIERILYYRVEREGGAGTANADPLAAASTVAITAIGSSFTFSGTGYPDALRYTLQRDVLDISLPTDQGPWYGMDQYLRDASFRETPPKIILWEIPERELRSPPNYPFRDPRYIVDNAKWLESLTELLRPQGAAVR</sequence>
<dbReference type="OrthoDB" id="8717445at2"/>
<evidence type="ECO:0000313" key="9">
    <source>
        <dbReference type="EMBL" id="AGX86483.1"/>
    </source>
</evidence>
<comment type="subcellular location">
    <subcellularLocation>
        <location evidence="1">Periplasm</location>
    </subcellularLocation>
</comment>
<evidence type="ECO:0000256" key="3">
    <source>
        <dbReference type="ARBA" id="ARBA00022679"/>
    </source>
</evidence>
<organism evidence="9 10">
    <name type="scientific">Candidatus Symbiobacter mobilis CR</name>
    <dbReference type="NCBI Taxonomy" id="946483"/>
    <lineage>
        <taxon>Bacteria</taxon>
        <taxon>Pseudomonadati</taxon>
        <taxon>Pseudomonadota</taxon>
        <taxon>Betaproteobacteria</taxon>
        <taxon>Burkholderiales</taxon>
        <taxon>Comamonadaceae</taxon>
    </lineage>
</organism>
<proteinExistence type="predicted"/>
<dbReference type="eggNOG" id="ENOG502ZAUI">
    <property type="taxonomic scope" value="Bacteria"/>
</dbReference>
<dbReference type="InterPro" id="IPR031811">
    <property type="entry name" value="ALGX/ALGJ_SGNH-like"/>
</dbReference>
<feature type="chain" id="PRO_5004662901" description="AlgX/AlgJ SGNH hydrolase-like domain-containing protein" evidence="7">
    <location>
        <begin position="41"/>
        <end position="359"/>
    </location>
</feature>
<dbReference type="Proteomes" id="UP000017184">
    <property type="component" value="Chromosome"/>
</dbReference>
<feature type="signal peptide" evidence="7">
    <location>
        <begin position="1"/>
        <end position="40"/>
    </location>
</feature>
<accession>U5N890</accession>
<dbReference type="AlphaFoldDB" id="U5N890"/>